<dbReference type="GO" id="GO:0015562">
    <property type="term" value="F:efflux transmembrane transporter activity"/>
    <property type="evidence" value="ECO:0007669"/>
    <property type="project" value="TreeGrafter"/>
</dbReference>
<evidence type="ECO:0000313" key="3">
    <source>
        <dbReference type="EMBL" id="SJZ77726.1"/>
    </source>
</evidence>
<dbReference type="Gene3D" id="2.40.50.100">
    <property type="match status" value="1"/>
</dbReference>
<dbReference type="PANTHER" id="PTHR30469:SF15">
    <property type="entry name" value="HLYD FAMILY OF SECRETION PROTEINS"/>
    <property type="match status" value="1"/>
</dbReference>
<evidence type="ECO:0000256" key="2">
    <source>
        <dbReference type="SAM" id="Phobius"/>
    </source>
</evidence>
<feature type="coiled-coil region" evidence="1">
    <location>
        <begin position="92"/>
        <end position="119"/>
    </location>
</feature>
<keyword evidence="2" id="KW-1133">Transmembrane helix</keyword>
<feature type="transmembrane region" description="Helical" evidence="2">
    <location>
        <begin position="6"/>
        <end position="22"/>
    </location>
</feature>
<proteinExistence type="predicted"/>
<dbReference type="Gene3D" id="1.10.287.470">
    <property type="entry name" value="Helix hairpin bin"/>
    <property type="match status" value="1"/>
</dbReference>
<organism evidence="3 4">
    <name type="scientific">Cetobacterium ceti</name>
    <dbReference type="NCBI Taxonomy" id="180163"/>
    <lineage>
        <taxon>Bacteria</taxon>
        <taxon>Fusobacteriati</taxon>
        <taxon>Fusobacteriota</taxon>
        <taxon>Fusobacteriia</taxon>
        <taxon>Fusobacteriales</taxon>
        <taxon>Fusobacteriaceae</taxon>
        <taxon>Cetobacterium</taxon>
    </lineage>
</organism>
<gene>
    <name evidence="3" type="ORF">SAMN02745174_01528</name>
</gene>
<dbReference type="Gene3D" id="2.40.30.170">
    <property type="match status" value="1"/>
</dbReference>
<sequence>MRKLLKVFIVFILVIILGILYFKKEKIEKLKISQKEYIEKIITTGTVEVEKKYIVFSEIDGKIEKIYKKDGDIINKSENLLEFDKIFIENKIEIEKFNLKNLKTKLKNLDKNILKETINEVTINLKNYQMALDEYIKFKKLYEKKYISQLEYNQKKEQLNKTESLLKKSQIYLKNIKNGEERKLLLNNIYIGEKKLQYHLEEKKKYLVKSNFGGIIIEKYVNSGEILKKYDKIFKIISPKDKYISIKLDEKYKEKIKMGQKIKIFPLENTVDFIWGEIIYIAKNIDEKDSTLEIKGSLSSNNNFLYKNTVNIVIESEKIKNSYLVPEEYIYIKNNKKYICLLKNNKKILKEIKGRVVLNGFLIEENLGKEIFIVKDENIKEDINIF</sequence>
<keyword evidence="2" id="KW-0812">Transmembrane</keyword>
<reference evidence="3 4" key="1">
    <citation type="submission" date="2017-02" db="EMBL/GenBank/DDBJ databases">
        <authorList>
            <person name="Peterson S.W."/>
        </authorList>
    </citation>
    <scope>NUCLEOTIDE SEQUENCE [LARGE SCALE GENOMIC DNA]</scope>
    <source>
        <strain evidence="3 4">ATCC 700028</strain>
    </source>
</reference>
<accession>A0A1T4NF83</accession>
<keyword evidence="4" id="KW-1185">Reference proteome</keyword>
<name>A0A1T4NF83_9FUSO</name>
<dbReference type="PANTHER" id="PTHR30469">
    <property type="entry name" value="MULTIDRUG RESISTANCE PROTEIN MDTA"/>
    <property type="match status" value="1"/>
</dbReference>
<dbReference type="GO" id="GO:1990281">
    <property type="term" value="C:efflux pump complex"/>
    <property type="evidence" value="ECO:0007669"/>
    <property type="project" value="TreeGrafter"/>
</dbReference>
<protein>
    <submittedName>
        <fullName evidence="3">Multidrug efflux pump subunit AcrA (Membrane-fusion protein)</fullName>
    </submittedName>
</protein>
<dbReference type="Proteomes" id="UP000191153">
    <property type="component" value="Unassembled WGS sequence"/>
</dbReference>
<evidence type="ECO:0000313" key="4">
    <source>
        <dbReference type="Proteomes" id="UP000191153"/>
    </source>
</evidence>
<dbReference type="AlphaFoldDB" id="A0A1T4NF83"/>
<dbReference type="RefSeq" id="WP_078694013.1">
    <property type="nucleotide sequence ID" value="NZ_FUWX01000010.1"/>
</dbReference>
<dbReference type="OrthoDB" id="9768185at2"/>
<dbReference type="STRING" id="180163.SAMN02745174_01528"/>
<keyword evidence="2" id="KW-0472">Membrane</keyword>
<evidence type="ECO:0000256" key="1">
    <source>
        <dbReference type="SAM" id="Coils"/>
    </source>
</evidence>
<dbReference type="EMBL" id="FUWX01000010">
    <property type="protein sequence ID" value="SJZ77726.1"/>
    <property type="molecule type" value="Genomic_DNA"/>
</dbReference>
<keyword evidence="1" id="KW-0175">Coiled coil</keyword>